<dbReference type="AlphaFoldDB" id="A0A1X0R8X4"/>
<dbReference type="EMBL" id="KV921889">
    <property type="protein sequence ID" value="ORE08416.1"/>
    <property type="molecule type" value="Genomic_DNA"/>
</dbReference>
<name>A0A1X0R8X4_RHIZD</name>
<protein>
    <submittedName>
        <fullName evidence="1">Uncharacterized protein</fullName>
    </submittedName>
</protein>
<evidence type="ECO:0000313" key="1">
    <source>
        <dbReference type="EMBL" id="ORE08416.1"/>
    </source>
</evidence>
<sequence>MRDLAEAIVSEDDNGGDFNEFGNEFMQDVEESWSFEFPVQGDYDSLDPLNLRNPDYDDWDEANRTRAARDLFICRILYALDYLKGPVKQTVTNFFANKGYIDRNEFPELHLLFSQ</sequence>
<dbReference type="OrthoDB" id="2206543at2759"/>
<proteinExistence type="predicted"/>
<dbReference type="VEuPathDB" id="FungiDB:BCV72DRAFT_334511"/>
<gene>
    <name evidence="1" type="ORF">BCV72DRAFT_334511</name>
</gene>
<accession>A0A1X0R8X4</accession>
<dbReference type="Proteomes" id="UP000242414">
    <property type="component" value="Unassembled WGS sequence"/>
</dbReference>
<reference evidence="1" key="1">
    <citation type="journal article" date="2016" name="Proc. Natl. Acad. Sci. U.S.A.">
        <title>Lipid metabolic changes in an early divergent fungus govern the establishment of a mutualistic symbiosis with endobacteria.</title>
        <authorList>
            <person name="Lastovetsky O.A."/>
            <person name="Gaspar M.L."/>
            <person name="Mondo S.J."/>
            <person name="LaButti K.M."/>
            <person name="Sandor L."/>
            <person name="Grigoriev I.V."/>
            <person name="Henry S.A."/>
            <person name="Pawlowska T.E."/>
        </authorList>
    </citation>
    <scope>NUCLEOTIDE SEQUENCE [LARGE SCALE GENOMIC DNA]</scope>
    <source>
        <strain evidence="1">ATCC 52814</strain>
    </source>
</reference>
<organism evidence="1">
    <name type="scientific">Rhizopus microsporus var. microsporus</name>
    <dbReference type="NCBI Taxonomy" id="86635"/>
    <lineage>
        <taxon>Eukaryota</taxon>
        <taxon>Fungi</taxon>
        <taxon>Fungi incertae sedis</taxon>
        <taxon>Mucoromycota</taxon>
        <taxon>Mucoromycotina</taxon>
        <taxon>Mucoromycetes</taxon>
        <taxon>Mucorales</taxon>
        <taxon>Mucorineae</taxon>
        <taxon>Rhizopodaceae</taxon>
        <taxon>Rhizopus</taxon>
    </lineage>
</organism>